<keyword evidence="3" id="KW-0540">Nuclease</keyword>
<evidence type="ECO:0000313" key="8">
    <source>
        <dbReference type="EMBL" id="GJJ70264.1"/>
    </source>
</evidence>
<comment type="caution">
    <text evidence="8">The sequence shown here is derived from an EMBL/GenBank/DDBJ whole genome shotgun (WGS) entry which is preliminary data.</text>
</comment>
<proteinExistence type="predicted"/>
<evidence type="ECO:0000256" key="1">
    <source>
        <dbReference type="ARBA" id="ARBA00022679"/>
    </source>
</evidence>
<evidence type="ECO:0000313" key="9">
    <source>
        <dbReference type="Proteomes" id="UP000827284"/>
    </source>
</evidence>
<evidence type="ECO:0000256" key="3">
    <source>
        <dbReference type="ARBA" id="ARBA00022722"/>
    </source>
</evidence>
<dbReference type="GO" id="GO:0004519">
    <property type="term" value="F:endonuclease activity"/>
    <property type="evidence" value="ECO:0007669"/>
    <property type="project" value="UniProtKB-KW"/>
</dbReference>
<reference evidence="8" key="2">
    <citation type="journal article" date="2022" name="Microbiol. Resour. Announc.">
        <title>Whole-Genome Sequence of Entomortierella parvispora E1425, a Mucoromycotan Fungus Associated with Burkholderiaceae-Related Endosymbiotic Bacteria.</title>
        <authorList>
            <person name="Herlambang A."/>
            <person name="Guo Y."/>
            <person name="Takashima Y."/>
            <person name="Narisawa K."/>
            <person name="Ohta H."/>
            <person name="Nishizawa T."/>
        </authorList>
    </citation>
    <scope>NUCLEOTIDE SEQUENCE</scope>
    <source>
        <strain evidence="8">E1425</strain>
    </source>
</reference>
<dbReference type="OrthoDB" id="2278052at2759"/>
<keyword evidence="2" id="KW-0548">Nucleotidyltransferase</keyword>
<reference evidence="8" key="1">
    <citation type="submission" date="2021-11" db="EMBL/GenBank/DDBJ databases">
        <authorList>
            <person name="Herlambang A."/>
            <person name="Guo Y."/>
            <person name="Takashima Y."/>
            <person name="Nishizawa T."/>
        </authorList>
    </citation>
    <scope>NUCLEOTIDE SEQUENCE</scope>
    <source>
        <strain evidence="8">E1425</strain>
    </source>
</reference>
<gene>
    <name evidence="8" type="ORF">EMPS_02613</name>
</gene>
<evidence type="ECO:0000259" key="7">
    <source>
        <dbReference type="Pfam" id="PF17917"/>
    </source>
</evidence>
<dbReference type="GO" id="GO:0003964">
    <property type="term" value="F:RNA-directed DNA polymerase activity"/>
    <property type="evidence" value="ECO:0007669"/>
    <property type="project" value="UniProtKB-KW"/>
</dbReference>
<dbReference type="InterPro" id="IPR043502">
    <property type="entry name" value="DNA/RNA_pol_sf"/>
</dbReference>
<dbReference type="PANTHER" id="PTHR34072">
    <property type="entry name" value="ENZYMATIC POLYPROTEIN-RELATED"/>
    <property type="match status" value="1"/>
</dbReference>
<dbReference type="Pfam" id="PF17917">
    <property type="entry name" value="RT_RNaseH"/>
    <property type="match status" value="1"/>
</dbReference>
<evidence type="ECO:0000256" key="2">
    <source>
        <dbReference type="ARBA" id="ARBA00022695"/>
    </source>
</evidence>
<protein>
    <recommendedName>
        <fullName evidence="7">Reverse transcriptase RNase H-like domain-containing protein</fullName>
    </recommendedName>
</protein>
<keyword evidence="4" id="KW-0255">Endonuclease</keyword>
<evidence type="ECO:0000256" key="5">
    <source>
        <dbReference type="ARBA" id="ARBA00022801"/>
    </source>
</evidence>
<keyword evidence="1" id="KW-0808">Transferase</keyword>
<evidence type="ECO:0000256" key="4">
    <source>
        <dbReference type="ARBA" id="ARBA00022759"/>
    </source>
</evidence>
<dbReference type="InterPro" id="IPR041373">
    <property type="entry name" value="RT_RNaseH"/>
</dbReference>
<dbReference type="SUPFAM" id="SSF56672">
    <property type="entry name" value="DNA/RNA polymerases"/>
    <property type="match status" value="1"/>
</dbReference>
<sequence>MQSAERNYPVHEQELLAVIHALRTWRYYLDGTKFSVHTDHATLRHFPTQPKLTRRQARWMELLQEYDFDFKYKRGVDNIVPDALSRRPDYREPDPVELYNLSVSLSPDVRDQLVQDYNDDPRLGPIYKDCLDGKVANGYSFQNNLLYFTRRGATTLAIPRHSPIRLTLLHDAHDSATAGHFGFQKDLRQPAPFRILAPHRQGYPAVCSNLREVSKEQGLTGSTSWTLATATHSFATLGGSHHGLHRPSSAHS</sequence>
<name>A0A9P3H584_9FUNG</name>
<evidence type="ECO:0000256" key="6">
    <source>
        <dbReference type="ARBA" id="ARBA00022918"/>
    </source>
</evidence>
<keyword evidence="6" id="KW-0695">RNA-directed DNA polymerase</keyword>
<dbReference type="CDD" id="cd09274">
    <property type="entry name" value="RNase_HI_RT_Ty3"/>
    <property type="match status" value="1"/>
</dbReference>
<organism evidence="8 9">
    <name type="scientific">Entomortierella parvispora</name>
    <dbReference type="NCBI Taxonomy" id="205924"/>
    <lineage>
        <taxon>Eukaryota</taxon>
        <taxon>Fungi</taxon>
        <taxon>Fungi incertae sedis</taxon>
        <taxon>Mucoromycota</taxon>
        <taxon>Mortierellomycotina</taxon>
        <taxon>Mortierellomycetes</taxon>
        <taxon>Mortierellales</taxon>
        <taxon>Mortierellaceae</taxon>
        <taxon>Entomortierella</taxon>
    </lineage>
</organism>
<dbReference type="EMBL" id="BQFW01000003">
    <property type="protein sequence ID" value="GJJ70264.1"/>
    <property type="molecule type" value="Genomic_DNA"/>
</dbReference>
<keyword evidence="9" id="KW-1185">Reference proteome</keyword>
<dbReference type="GO" id="GO:0016787">
    <property type="term" value="F:hydrolase activity"/>
    <property type="evidence" value="ECO:0007669"/>
    <property type="project" value="UniProtKB-KW"/>
</dbReference>
<feature type="domain" description="Reverse transcriptase RNase H-like" evidence="7">
    <location>
        <begin position="2"/>
        <end position="66"/>
    </location>
</feature>
<dbReference type="AlphaFoldDB" id="A0A9P3H584"/>
<accession>A0A9P3H584</accession>
<dbReference type="Proteomes" id="UP000827284">
    <property type="component" value="Unassembled WGS sequence"/>
</dbReference>
<keyword evidence="5" id="KW-0378">Hydrolase</keyword>